<proteinExistence type="predicted"/>
<organism evidence="1 2">
    <name type="scientific">Catharanthus roseus</name>
    <name type="common">Madagascar periwinkle</name>
    <name type="synonym">Vinca rosea</name>
    <dbReference type="NCBI Taxonomy" id="4058"/>
    <lineage>
        <taxon>Eukaryota</taxon>
        <taxon>Viridiplantae</taxon>
        <taxon>Streptophyta</taxon>
        <taxon>Embryophyta</taxon>
        <taxon>Tracheophyta</taxon>
        <taxon>Spermatophyta</taxon>
        <taxon>Magnoliopsida</taxon>
        <taxon>eudicotyledons</taxon>
        <taxon>Gunneridae</taxon>
        <taxon>Pentapetalae</taxon>
        <taxon>asterids</taxon>
        <taxon>lamiids</taxon>
        <taxon>Gentianales</taxon>
        <taxon>Apocynaceae</taxon>
        <taxon>Rauvolfioideae</taxon>
        <taxon>Vinceae</taxon>
        <taxon>Catharanthinae</taxon>
        <taxon>Catharanthus</taxon>
    </lineage>
</organism>
<evidence type="ECO:0000313" key="2">
    <source>
        <dbReference type="Proteomes" id="UP001060085"/>
    </source>
</evidence>
<accession>A0ACC0AUR1</accession>
<dbReference type="EMBL" id="CM044705">
    <property type="protein sequence ID" value="KAI5664080.1"/>
    <property type="molecule type" value="Genomic_DNA"/>
</dbReference>
<sequence>MVPDACDTHLDLHRIQLRRNDHTYWGTQYANHIEAWYQWLLRVRDGPAEVLSYPSDEYIKWYRGIKRVYIDNSANRDTRSHGYQPAGVDRRMMEVNDMASVVIQQPPTDPSQMAVFAIKV</sequence>
<comment type="caution">
    <text evidence="1">The sequence shown here is derived from an EMBL/GenBank/DDBJ whole genome shotgun (WGS) entry which is preliminary data.</text>
</comment>
<gene>
    <name evidence="1" type="ORF">M9H77_23403</name>
</gene>
<protein>
    <submittedName>
        <fullName evidence="1">Uncharacterized protein</fullName>
    </submittedName>
</protein>
<name>A0ACC0AUR1_CATRO</name>
<evidence type="ECO:0000313" key="1">
    <source>
        <dbReference type="EMBL" id="KAI5664080.1"/>
    </source>
</evidence>
<reference evidence="2" key="1">
    <citation type="journal article" date="2023" name="Nat. Plants">
        <title>Single-cell RNA sequencing provides a high-resolution roadmap for understanding the multicellular compartmentation of specialized metabolism.</title>
        <authorList>
            <person name="Sun S."/>
            <person name="Shen X."/>
            <person name="Li Y."/>
            <person name="Li Y."/>
            <person name="Wang S."/>
            <person name="Li R."/>
            <person name="Zhang H."/>
            <person name="Shen G."/>
            <person name="Guo B."/>
            <person name="Wei J."/>
            <person name="Xu J."/>
            <person name="St-Pierre B."/>
            <person name="Chen S."/>
            <person name="Sun C."/>
        </authorList>
    </citation>
    <scope>NUCLEOTIDE SEQUENCE [LARGE SCALE GENOMIC DNA]</scope>
</reference>
<dbReference type="Proteomes" id="UP001060085">
    <property type="component" value="Linkage Group LG05"/>
</dbReference>
<keyword evidence="2" id="KW-1185">Reference proteome</keyword>